<dbReference type="HOGENOM" id="CLU_3255970_0_0_10"/>
<sequence length="42" mass="4672">MSIEPQLLTNVSIFPFSQAFTPTSFHLSVLSPFTFGVRNEAL</sequence>
<protein>
    <submittedName>
        <fullName evidence="1">Uncharacterized protein</fullName>
    </submittedName>
</protein>
<keyword evidence="2" id="KW-1185">Reference proteome</keyword>
<dbReference type="AlphaFoldDB" id="L1MYG2"/>
<organism evidence="1 2">
    <name type="scientific">Hoylesella saccharolytica F0055</name>
    <dbReference type="NCBI Taxonomy" id="1127699"/>
    <lineage>
        <taxon>Bacteria</taxon>
        <taxon>Pseudomonadati</taxon>
        <taxon>Bacteroidota</taxon>
        <taxon>Bacteroidia</taxon>
        <taxon>Bacteroidales</taxon>
        <taxon>Prevotellaceae</taxon>
        <taxon>Hoylesella</taxon>
    </lineage>
</organism>
<reference evidence="1 2" key="1">
    <citation type="submission" date="2012-05" db="EMBL/GenBank/DDBJ databases">
        <authorList>
            <person name="Weinstock G."/>
            <person name="Sodergren E."/>
            <person name="Lobos E.A."/>
            <person name="Fulton L."/>
            <person name="Fulton R."/>
            <person name="Courtney L."/>
            <person name="Fronick C."/>
            <person name="O'Laughlin M."/>
            <person name="Godfrey J."/>
            <person name="Wilson R.M."/>
            <person name="Miner T."/>
            <person name="Farmer C."/>
            <person name="Delehaunty K."/>
            <person name="Cordes M."/>
            <person name="Minx P."/>
            <person name="Tomlinson C."/>
            <person name="Chen J."/>
            <person name="Wollam A."/>
            <person name="Pepin K.H."/>
            <person name="Bhonagiri V."/>
            <person name="Zhang X."/>
            <person name="Suruliraj S."/>
            <person name="Warren W."/>
            <person name="Mitreva M."/>
            <person name="Mardis E.R."/>
            <person name="Wilson R.K."/>
        </authorList>
    </citation>
    <scope>NUCLEOTIDE SEQUENCE [LARGE SCALE GENOMIC DNA]</scope>
    <source>
        <strain evidence="1 2">F0055</strain>
    </source>
</reference>
<proteinExistence type="predicted"/>
<dbReference type="EMBL" id="AMEP01000164">
    <property type="protein sequence ID" value="EKX96150.1"/>
    <property type="molecule type" value="Genomic_DNA"/>
</dbReference>
<evidence type="ECO:0000313" key="2">
    <source>
        <dbReference type="Proteomes" id="UP000010433"/>
    </source>
</evidence>
<name>L1MYG2_9BACT</name>
<comment type="caution">
    <text evidence="1">The sequence shown here is derived from an EMBL/GenBank/DDBJ whole genome shotgun (WGS) entry which is preliminary data.</text>
</comment>
<dbReference type="PATRIC" id="fig|1127699.3.peg.2345"/>
<dbReference type="Proteomes" id="UP000010433">
    <property type="component" value="Unassembled WGS sequence"/>
</dbReference>
<evidence type="ECO:0000313" key="1">
    <source>
        <dbReference type="EMBL" id="EKX96150.1"/>
    </source>
</evidence>
<gene>
    <name evidence="1" type="ORF">HMPREF9151_02552</name>
</gene>
<accession>L1MYG2</accession>
<dbReference type="STRING" id="1127699.HMPREF9151_02552"/>